<protein>
    <submittedName>
        <fullName evidence="5">ATP-dependent DNA helicase RecQ</fullName>
    </submittedName>
</protein>
<keyword evidence="5" id="KW-0347">Helicase</keyword>
<feature type="domain" description="Helicase C-terminal" evidence="4">
    <location>
        <begin position="387"/>
        <end position="531"/>
    </location>
</feature>
<dbReference type="PANTHER" id="PTHR13710">
    <property type="entry name" value="DNA HELICASE RECQ FAMILY MEMBER"/>
    <property type="match status" value="1"/>
</dbReference>
<dbReference type="SMART" id="SM00487">
    <property type="entry name" value="DEXDc"/>
    <property type="match status" value="1"/>
</dbReference>
<dbReference type="SUPFAM" id="SSF52540">
    <property type="entry name" value="P-loop containing nucleoside triphosphate hydrolases"/>
    <property type="match status" value="1"/>
</dbReference>
<dbReference type="GO" id="GO:0003676">
    <property type="term" value="F:nucleic acid binding"/>
    <property type="evidence" value="ECO:0007669"/>
    <property type="project" value="InterPro"/>
</dbReference>
<dbReference type="PANTHER" id="PTHR13710:SF149">
    <property type="entry name" value="ATP-DEPENDENT DNA HELICASE TLH2"/>
    <property type="match status" value="1"/>
</dbReference>
<dbReference type="EMBL" id="CP032412">
    <property type="protein sequence ID" value="AYB46274.1"/>
    <property type="molecule type" value="Genomic_DNA"/>
</dbReference>
<gene>
    <name evidence="5" type="ORF">D5F53_24565</name>
</gene>
<dbReference type="PROSITE" id="PS51194">
    <property type="entry name" value="HELICASE_CTER"/>
    <property type="match status" value="1"/>
</dbReference>
<dbReference type="InterPro" id="IPR001650">
    <property type="entry name" value="Helicase_C-like"/>
</dbReference>
<evidence type="ECO:0000259" key="4">
    <source>
        <dbReference type="PROSITE" id="PS51194"/>
    </source>
</evidence>
<dbReference type="PROSITE" id="PS51192">
    <property type="entry name" value="HELICASE_ATP_BIND_1"/>
    <property type="match status" value="1"/>
</dbReference>
<evidence type="ECO:0000259" key="3">
    <source>
        <dbReference type="PROSITE" id="PS51192"/>
    </source>
</evidence>
<dbReference type="GO" id="GO:0000724">
    <property type="term" value="P:double-strand break repair via homologous recombination"/>
    <property type="evidence" value="ECO:0007669"/>
    <property type="project" value="TreeGrafter"/>
</dbReference>
<dbReference type="SMART" id="SM00490">
    <property type="entry name" value="HELICc"/>
    <property type="match status" value="1"/>
</dbReference>
<dbReference type="GO" id="GO:0043138">
    <property type="term" value="F:3'-5' DNA helicase activity"/>
    <property type="evidence" value="ECO:0007669"/>
    <property type="project" value="TreeGrafter"/>
</dbReference>
<evidence type="ECO:0000313" key="5">
    <source>
        <dbReference type="EMBL" id="AYB46274.1"/>
    </source>
</evidence>
<dbReference type="GO" id="GO:0009378">
    <property type="term" value="F:four-way junction helicase activity"/>
    <property type="evidence" value="ECO:0007669"/>
    <property type="project" value="TreeGrafter"/>
</dbReference>
<feature type="domain" description="Helicase ATP-binding" evidence="3">
    <location>
        <begin position="162"/>
        <end position="359"/>
    </location>
</feature>
<dbReference type="Gene3D" id="3.40.50.300">
    <property type="entry name" value="P-loop containing nucleotide triphosphate hydrolases"/>
    <property type="match status" value="2"/>
</dbReference>
<dbReference type="RefSeq" id="WP_119849893.1">
    <property type="nucleotide sequence ID" value="NZ_CP032412.1"/>
</dbReference>
<keyword evidence="6" id="KW-1185">Reference proteome</keyword>
<dbReference type="InterPro" id="IPR011545">
    <property type="entry name" value="DEAD/DEAH_box_helicase_dom"/>
</dbReference>
<dbReference type="Proteomes" id="UP000266552">
    <property type="component" value="Chromosome"/>
</dbReference>
<dbReference type="NCBIfam" id="NF041063">
    <property type="entry name" value="DpdF"/>
    <property type="match status" value="1"/>
</dbReference>
<keyword evidence="2" id="KW-0067">ATP-binding</keyword>
<dbReference type="Pfam" id="PF00271">
    <property type="entry name" value="Helicase_C"/>
    <property type="match status" value="1"/>
</dbReference>
<evidence type="ECO:0000256" key="1">
    <source>
        <dbReference type="ARBA" id="ARBA00022741"/>
    </source>
</evidence>
<keyword evidence="1" id="KW-0547">Nucleotide-binding</keyword>
<dbReference type="KEGG" id="plw:D5F53_24565"/>
<proteinExistence type="predicted"/>
<keyword evidence="5" id="KW-0378">Hydrolase</keyword>
<organism evidence="5 6">
    <name type="scientific">Paenibacillus lautus</name>
    <name type="common">Bacillus lautus</name>
    <dbReference type="NCBI Taxonomy" id="1401"/>
    <lineage>
        <taxon>Bacteria</taxon>
        <taxon>Bacillati</taxon>
        <taxon>Bacillota</taxon>
        <taxon>Bacilli</taxon>
        <taxon>Bacillales</taxon>
        <taxon>Paenibacillaceae</taxon>
        <taxon>Paenibacillus</taxon>
    </lineage>
</organism>
<dbReference type="GO" id="GO:0005524">
    <property type="term" value="F:ATP binding"/>
    <property type="evidence" value="ECO:0007669"/>
    <property type="project" value="UniProtKB-KW"/>
</dbReference>
<dbReference type="InterPro" id="IPR014001">
    <property type="entry name" value="Helicase_ATP-bd"/>
</dbReference>
<dbReference type="AlphaFoldDB" id="A0A385TU07"/>
<dbReference type="GO" id="GO:0005737">
    <property type="term" value="C:cytoplasm"/>
    <property type="evidence" value="ECO:0007669"/>
    <property type="project" value="TreeGrafter"/>
</dbReference>
<sequence length="861" mass="98000">MDDIFELGQRVLLGELDPEQGIKELNGKIIEAELVLRSRSSCLFRLFYGLSRLEENKGTVLDVAVHLRQFIFAFKRSVRVSTQVIAMIQPVAKLCGIDFFAGMADVDKQLPEWFEHPERIYDSYELAPRRRNNQVVGDGILYSMTGYKQYQSVFQKQLVQASMNMQPGDTLIASLPTGGGKSLIGLLPSYLNTQGGELSGGSVEAAGLTIIVVPTVALALDQRKTSRKFFNGTSDERYRPQAYRGGMPDHERKLILQSIEEGTLPVLYTNPESLMHGQLADTLIASAVRGHVKRLVIDEAHIIVDWGNHFRPDFQFLASFREKLLRLTKGKLMTVLMSATLTEWSVNVLRELYGTEGKITEIRCDALRPEPTYFVSRHEDAAKRLKNVTQMLGYMPRPAILYVNTKEDAESWYKQLIEQGYSSVAVFTGDADDEERKALLDQWNHDQIDIMVATTAFGMGVDKPDIRTIIHACLPESFNRYYQEVGRGGRDGLASIGWLNFVPEDVKVIRGITSKTTISVDILVERWMQMFANAETTEKSDELWVDLSTQPPRLRHTVSGETNQGWNASIILLMQRHGILKVIEVDYEYGNKSINRKVRIRLLEHYSIEDPDWLTKRVQPNRDEERLLISEQLLEMQRYAESSEEYCIADYLTRTYRYSAHVCGGCPRCYKLNVLQSYNDTKAMIISRSNNAIVYPELVSSLSPYLIAYRDLILETDDDSWYERLGADTLSALVRANVPLLILPGDEPLPVEWMHKLPSEKEGRKYSLLEPSEWSQADVRDCVGNVAAIMYSNTVEIANRQYVWSKSYLAANPANRVIHIVNPSIFIMNEGKTLEHVLDAHMLPLKGFLSRQKARNQYYMV</sequence>
<accession>A0A385TU07</accession>
<dbReference type="GO" id="GO:0005694">
    <property type="term" value="C:chromosome"/>
    <property type="evidence" value="ECO:0007669"/>
    <property type="project" value="TreeGrafter"/>
</dbReference>
<reference evidence="5 6" key="1">
    <citation type="submission" date="2018-09" db="EMBL/GenBank/DDBJ databases">
        <title>Genome Sequence of Paenibacillus lautus Strain E7593-69, Azo Dye-Degrading Bacteria, Isolated from Commercial Tattoo Inks.</title>
        <authorList>
            <person name="Nho S.W."/>
            <person name="Kim S.-J."/>
            <person name="Kweon O."/>
            <person name="Cerniglia C.E."/>
        </authorList>
    </citation>
    <scope>NUCLEOTIDE SEQUENCE [LARGE SCALE GENOMIC DNA]</scope>
    <source>
        <strain evidence="5 6">E7593-69</strain>
    </source>
</reference>
<name>A0A385TU07_PAELA</name>
<dbReference type="Pfam" id="PF00270">
    <property type="entry name" value="DEAD"/>
    <property type="match status" value="1"/>
</dbReference>
<dbReference type="InterPro" id="IPR027417">
    <property type="entry name" value="P-loop_NTPase"/>
</dbReference>
<evidence type="ECO:0000256" key="2">
    <source>
        <dbReference type="ARBA" id="ARBA00022840"/>
    </source>
</evidence>
<evidence type="ECO:0000313" key="6">
    <source>
        <dbReference type="Proteomes" id="UP000266552"/>
    </source>
</evidence>